<reference evidence="5 6" key="1">
    <citation type="submission" date="2017-11" db="EMBL/GenBank/DDBJ databases">
        <title>Draft genome sequence of magnetotactic bacterium Magnetospirillum kuznetsovii LBB-42.</title>
        <authorList>
            <person name="Grouzdev D.S."/>
            <person name="Rysina M.S."/>
            <person name="Baslerov R.V."/>
            <person name="Koziaeva V."/>
        </authorList>
    </citation>
    <scope>NUCLEOTIDE SEQUENCE [LARGE SCALE GENOMIC DNA]</scope>
    <source>
        <strain evidence="5 6">LBB-42</strain>
    </source>
</reference>
<dbReference type="GO" id="GO:0008758">
    <property type="term" value="F:UDP-2,3-diacylglucosamine hydrolase activity"/>
    <property type="evidence" value="ECO:0007669"/>
    <property type="project" value="TreeGrafter"/>
</dbReference>
<dbReference type="PANTHER" id="PTHR31302:SF31">
    <property type="entry name" value="PHOSPHODIESTERASE YAEI"/>
    <property type="match status" value="1"/>
</dbReference>
<proteinExistence type="predicted"/>
<feature type="region of interest" description="Disordered" evidence="3">
    <location>
        <begin position="1"/>
        <end position="28"/>
    </location>
</feature>
<evidence type="ECO:0000313" key="6">
    <source>
        <dbReference type="Proteomes" id="UP000251075"/>
    </source>
</evidence>
<keyword evidence="2" id="KW-0378">Hydrolase</keyword>
<name>A0A364NXP8_9PROT</name>
<dbReference type="Pfam" id="PF00149">
    <property type="entry name" value="Metallophos"/>
    <property type="match status" value="1"/>
</dbReference>
<evidence type="ECO:0000256" key="3">
    <source>
        <dbReference type="SAM" id="MobiDB-lite"/>
    </source>
</evidence>
<dbReference type="OrthoDB" id="9780884at2"/>
<comment type="caution">
    <text evidence="5">The sequence shown here is derived from an EMBL/GenBank/DDBJ whole genome shotgun (WGS) entry which is preliminary data.</text>
</comment>
<dbReference type="EMBL" id="PGTO01000008">
    <property type="protein sequence ID" value="RAU21687.1"/>
    <property type="molecule type" value="Genomic_DNA"/>
</dbReference>
<dbReference type="SUPFAM" id="SSF56300">
    <property type="entry name" value="Metallo-dependent phosphatases"/>
    <property type="match status" value="1"/>
</dbReference>
<dbReference type="AlphaFoldDB" id="A0A364NXP8"/>
<dbReference type="PANTHER" id="PTHR31302">
    <property type="entry name" value="TRANSMEMBRANE PROTEIN WITH METALLOPHOSPHOESTERASE DOMAIN-RELATED"/>
    <property type="match status" value="1"/>
</dbReference>
<dbReference type="InterPro" id="IPR029052">
    <property type="entry name" value="Metallo-depent_PP-like"/>
</dbReference>
<keyword evidence="6" id="KW-1185">Reference proteome</keyword>
<sequence>MRAARQGDGVAQAVSCRSGRSRGGSRIEQNDRAMTWLERRKRMEAILQTEHRRQSVTGQRQNLNHEKMAGTMGRFFRRLGLFDWGLRNAHDVRLHAVEIADPALPQDFDGFKILFLSDLHALNTPRVMVEAAERVPALDFDLCILGGDYQIFAKPPAREAARLMSPLLAVLAAMRPLYGVLGNHDRHDLVPEMEALGVEILINRHVTVERGGARLVLIGLDDIHSFYTEAAEQALRQAPEGYRIAVIHSPEYADHAAAAGVNLYLAGHTHGGQICLPGGMPIFTATQSHRALAAGAWRHRGMRGYTSTGLGSSDPPVRFNSRPEMALITLRRAP</sequence>
<evidence type="ECO:0000256" key="2">
    <source>
        <dbReference type="ARBA" id="ARBA00022801"/>
    </source>
</evidence>
<feature type="domain" description="Calcineurin-like phosphoesterase" evidence="4">
    <location>
        <begin position="111"/>
        <end position="271"/>
    </location>
</feature>
<organism evidence="5 6">
    <name type="scientific">Paramagnetospirillum kuznetsovii</name>
    <dbReference type="NCBI Taxonomy" id="2053833"/>
    <lineage>
        <taxon>Bacteria</taxon>
        <taxon>Pseudomonadati</taxon>
        <taxon>Pseudomonadota</taxon>
        <taxon>Alphaproteobacteria</taxon>
        <taxon>Rhodospirillales</taxon>
        <taxon>Magnetospirillaceae</taxon>
        <taxon>Paramagnetospirillum</taxon>
    </lineage>
</organism>
<gene>
    <name evidence="5" type="ORF">CU669_11970</name>
</gene>
<accession>A0A364NXP8</accession>
<dbReference type="Proteomes" id="UP000251075">
    <property type="component" value="Unassembled WGS sequence"/>
</dbReference>
<evidence type="ECO:0000256" key="1">
    <source>
        <dbReference type="ARBA" id="ARBA00022723"/>
    </source>
</evidence>
<dbReference type="GO" id="GO:0016020">
    <property type="term" value="C:membrane"/>
    <property type="evidence" value="ECO:0007669"/>
    <property type="project" value="GOC"/>
</dbReference>
<dbReference type="Gene3D" id="3.60.21.10">
    <property type="match status" value="1"/>
</dbReference>
<protein>
    <submittedName>
        <fullName evidence="5">Metallophosphoesterase</fullName>
    </submittedName>
</protein>
<keyword evidence="1" id="KW-0479">Metal-binding</keyword>
<dbReference type="GO" id="GO:0046872">
    <property type="term" value="F:metal ion binding"/>
    <property type="evidence" value="ECO:0007669"/>
    <property type="project" value="UniProtKB-KW"/>
</dbReference>
<dbReference type="GO" id="GO:0009245">
    <property type="term" value="P:lipid A biosynthetic process"/>
    <property type="evidence" value="ECO:0007669"/>
    <property type="project" value="TreeGrafter"/>
</dbReference>
<evidence type="ECO:0000313" key="5">
    <source>
        <dbReference type="EMBL" id="RAU21687.1"/>
    </source>
</evidence>
<dbReference type="InterPro" id="IPR004843">
    <property type="entry name" value="Calcineurin-like_PHP"/>
</dbReference>
<dbReference type="InterPro" id="IPR051158">
    <property type="entry name" value="Metallophosphoesterase_sf"/>
</dbReference>
<evidence type="ECO:0000259" key="4">
    <source>
        <dbReference type="Pfam" id="PF00149"/>
    </source>
</evidence>